<name>A0A1R0H7U0_9FUNG</name>
<reference evidence="3 4" key="1">
    <citation type="journal article" date="2016" name="Mol. Biol. Evol.">
        <title>Genome-Wide Survey of Gut Fungi (Harpellales) Reveals the First Horizontally Transferred Ubiquitin Gene from a Mosquito Host.</title>
        <authorList>
            <person name="Wang Y."/>
            <person name="White M.M."/>
            <person name="Kvist S."/>
            <person name="Moncalvo J.M."/>
        </authorList>
    </citation>
    <scope>NUCLEOTIDE SEQUENCE [LARGE SCALE GENOMIC DNA]</scope>
    <source>
        <strain evidence="3 4">ALG-7-W6</strain>
    </source>
</reference>
<sequence>MKFFSSSSLFFCTLLVGSCFALKETIIDVMKKDSSISIVTKILEKRFKSVSFDPNNVPYTLFVPTNNAIINSGADKLSESQIISILGYHVVNETIFSKDIKRDIKFYRTFQLEKEYVNLPGGKSQVLGLFRSGSKVIIKDGIFDPSERPARVIKANVKAAKGVIHIIDKVLKIPPKISTILKGSPRFSVLRKELMDSNLLSVIDNTPGITLFAPSNLAFTKLLQTNIDPSIKNLIPVLKNHVIGGKSLYSTKFTRSKSYETLLSGSKVQVSRSRIGLPLVQNRPIIAQDLLAENGVLQGINFVIIPDKRVYTPRKKTGNTSKQ</sequence>
<dbReference type="Gene3D" id="2.30.180.10">
    <property type="entry name" value="FAS1 domain"/>
    <property type="match status" value="2"/>
</dbReference>
<evidence type="ECO:0000313" key="3">
    <source>
        <dbReference type="EMBL" id="OLY85171.1"/>
    </source>
</evidence>
<dbReference type="PANTHER" id="PTHR10900:SF77">
    <property type="entry name" value="FI19380P1"/>
    <property type="match status" value="1"/>
</dbReference>
<organism evidence="3 4">
    <name type="scientific">Smittium mucronatum</name>
    <dbReference type="NCBI Taxonomy" id="133383"/>
    <lineage>
        <taxon>Eukaryota</taxon>
        <taxon>Fungi</taxon>
        <taxon>Fungi incertae sedis</taxon>
        <taxon>Zoopagomycota</taxon>
        <taxon>Kickxellomycotina</taxon>
        <taxon>Harpellomycetes</taxon>
        <taxon>Harpellales</taxon>
        <taxon>Legeriomycetaceae</taxon>
        <taxon>Smittium</taxon>
    </lineage>
</organism>
<dbReference type="SUPFAM" id="SSF82153">
    <property type="entry name" value="FAS1 domain"/>
    <property type="match status" value="2"/>
</dbReference>
<keyword evidence="1" id="KW-0732">Signal</keyword>
<dbReference type="AlphaFoldDB" id="A0A1R0H7U0"/>
<dbReference type="InterPro" id="IPR050904">
    <property type="entry name" value="Adhesion/Biosynth-related"/>
</dbReference>
<comment type="caution">
    <text evidence="3">The sequence shown here is derived from an EMBL/GenBank/DDBJ whole genome shotgun (WGS) entry which is preliminary data.</text>
</comment>
<dbReference type="InterPro" id="IPR036378">
    <property type="entry name" value="FAS1_dom_sf"/>
</dbReference>
<feature type="signal peptide" evidence="1">
    <location>
        <begin position="1"/>
        <end position="21"/>
    </location>
</feature>
<feature type="chain" id="PRO_5012548333" evidence="1">
    <location>
        <begin position="22"/>
        <end position="323"/>
    </location>
</feature>
<keyword evidence="4" id="KW-1185">Reference proteome</keyword>
<gene>
    <name evidence="3" type="ORF">AYI68_g645</name>
</gene>
<dbReference type="STRING" id="133383.A0A1R0H7U0"/>
<feature type="domain" description="FAS1" evidence="2">
    <location>
        <begin position="174"/>
        <end position="304"/>
    </location>
</feature>
<proteinExistence type="predicted"/>
<protein>
    <submittedName>
        <fullName evidence="3">Transforming growth factor-beta-induced protein ig-h3</fullName>
    </submittedName>
</protein>
<evidence type="ECO:0000313" key="4">
    <source>
        <dbReference type="Proteomes" id="UP000187455"/>
    </source>
</evidence>
<dbReference type="Proteomes" id="UP000187455">
    <property type="component" value="Unassembled WGS sequence"/>
</dbReference>
<dbReference type="InterPro" id="IPR000782">
    <property type="entry name" value="FAS1_domain"/>
</dbReference>
<dbReference type="Pfam" id="PF02469">
    <property type="entry name" value="Fasciclin"/>
    <property type="match status" value="2"/>
</dbReference>
<dbReference type="PROSITE" id="PS51257">
    <property type="entry name" value="PROKAR_LIPOPROTEIN"/>
    <property type="match status" value="1"/>
</dbReference>
<dbReference type="OrthoDB" id="286301at2759"/>
<feature type="domain" description="FAS1" evidence="2">
    <location>
        <begin position="23"/>
        <end position="171"/>
    </location>
</feature>
<dbReference type="PROSITE" id="PS50213">
    <property type="entry name" value="FAS1"/>
    <property type="match status" value="2"/>
</dbReference>
<dbReference type="SMART" id="SM00554">
    <property type="entry name" value="FAS1"/>
    <property type="match status" value="2"/>
</dbReference>
<dbReference type="GO" id="GO:0005615">
    <property type="term" value="C:extracellular space"/>
    <property type="evidence" value="ECO:0007669"/>
    <property type="project" value="TreeGrafter"/>
</dbReference>
<dbReference type="PANTHER" id="PTHR10900">
    <property type="entry name" value="PERIOSTIN-RELATED"/>
    <property type="match status" value="1"/>
</dbReference>
<evidence type="ECO:0000256" key="1">
    <source>
        <dbReference type="SAM" id="SignalP"/>
    </source>
</evidence>
<accession>A0A1R0H7U0</accession>
<dbReference type="EMBL" id="LSSL01000206">
    <property type="protein sequence ID" value="OLY85171.1"/>
    <property type="molecule type" value="Genomic_DNA"/>
</dbReference>
<evidence type="ECO:0000259" key="2">
    <source>
        <dbReference type="PROSITE" id="PS50213"/>
    </source>
</evidence>